<gene>
    <name evidence="2" type="ORF">CINC_LOCUS7489</name>
</gene>
<organism evidence="2 3">
    <name type="scientific">Chrysodeixis includens</name>
    <name type="common">Soybean looper</name>
    <name type="synonym">Pseudoplusia includens</name>
    <dbReference type="NCBI Taxonomy" id="689277"/>
    <lineage>
        <taxon>Eukaryota</taxon>
        <taxon>Metazoa</taxon>
        <taxon>Ecdysozoa</taxon>
        <taxon>Arthropoda</taxon>
        <taxon>Hexapoda</taxon>
        <taxon>Insecta</taxon>
        <taxon>Pterygota</taxon>
        <taxon>Neoptera</taxon>
        <taxon>Endopterygota</taxon>
        <taxon>Lepidoptera</taxon>
        <taxon>Glossata</taxon>
        <taxon>Ditrysia</taxon>
        <taxon>Noctuoidea</taxon>
        <taxon>Noctuidae</taxon>
        <taxon>Plusiinae</taxon>
        <taxon>Chrysodeixis</taxon>
    </lineage>
</organism>
<feature type="compositionally biased region" description="Polar residues" evidence="1">
    <location>
        <begin position="128"/>
        <end position="140"/>
    </location>
</feature>
<feature type="compositionally biased region" description="Polar residues" evidence="1">
    <location>
        <begin position="899"/>
        <end position="928"/>
    </location>
</feature>
<accession>A0A9P0BYH5</accession>
<feature type="compositionally biased region" description="Basic and acidic residues" evidence="1">
    <location>
        <begin position="109"/>
        <end position="120"/>
    </location>
</feature>
<keyword evidence="3" id="KW-1185">Reference proteome</keyword>
<dbReference type="OrthoDB" id="7492044at2759"/>
<evidence type="ECO:0000313" key="2">
    <source>
        <dbReference type="EMBL" id="CAH0597013.1"/>
    </source>
</evidence>
<reference evidence="2" key="1">
    <citation type="submission" date="2021-12" db="EMBL/GenBank/DDBJ databases">
        <authorList>
            <person name="King R."/>
        </authorList>
    </citation>
    <scope>NUCLEOTIDE SEQUENCE</scope>
</reference>
<evidence type="ECO:0000313" key="3">
    <source>
        <dbReference type="Proteomes" id="UP001154114"/>
    </source>
</evidence>
<feature type="region of interest" description="Disordered" evidence="1">
    <location>
        <begin position="801"/>
        <end position="1142"/>
    </location>
</feature>
<protein>
    <submittedName>
        <fullName evidence="2">Uncharacterized protein</fullName>
    </submittedName>
</protein>
<feature type="region of interest" description="Disordered" evidence="1">
    <location>
        <begin position="1"/>
        <end position="21"/>
    </location>
</feature>
<feature type="region of interest" description="Disordered" evidence="1">
    <location>
        <begin position="320"/>
        <end position="392"/>
    </location>
</feature>
<feature type="compositionally biased region" description="Basic residues" evidence="1">
    <location>
        <begin position="196"/>
        <end position="208"/>
    </location>
</feature>
<dbReference type="Proteomes" id="UP001154114">
    <property type="component" value="Chromosome 23"/>
</dbReference>
<feature type="compositionally biased region" description="Polar residues" evidence="1">
    <location>
        <begin position="175"/>
        <end position="188"/>
    </location>
</feature>
<feature type="compositionally biased region" description="Polar residues" evidence="1">
    <location>
        <begin position="1285"/>
        <end position="1303"/>
    </location>
</feature>
<feature type="compositionally biased region" description="Polar residues" evidence="1">
    <location>
        <begin position="1022"/>
        <end position="1046"/>
    </location>
</feature>
<feature type="region of interest" description="Disordered" evidence="1">
    <location>
        <begin position="1495"/>
        <end position="1529"/>
    </location>
</feature>
<feature type="compositionally biased region" description="Polar residues" evidence="1">
    <location>
        <begin position="983"/>
        <end position="1005"/>
    </location>
</feature>
<feature type="compositionally biased region" description="Polar residues" evidence="1">
    <location>
        <begin position="1512"/>
        <end position="1529"/>
    </location>
</feature>
<feature type="region of interest" description="Disordered" evidence="1">
    <location>
        <begin position="1271"/>
        <end position="1303"/>
    </location>
</feature>
<feature type="region of interest" description="Disordered" evidence="1">
    <location>
        <begin position="1154"/>
        <end position="1230"/>
    </location>
</feature>
<name>A0A9P0BYH5_CHRIL</name>
<feature type="compositionally biased region" description="Basic and acidic residues" evidence="1">
    <location>
        <begin position="540"/>
        <end position="552"/>
    </location>
</feature>
<feature type="compositionally biased region" description="Polar residues" evidence="1">
    <location>
        <begin position="1199"/>
        <end position="1230"/>
    </location>
</feature>
<feature type="compositionally biased region" description="Basic residues" evidence="1">
    <location>
        <begin position="1"/>
        <end position="10"/>
    </location>
</feature>
<feature type="compositionally biased region" description="Polar residues" evidence="1">
    <location>
        <begin position="868"/>
        <end position="882"/>
    </location>
</feature>
<feature type="compositionally biased region" description="Polar residues" evidence="1">
    <location>
        <begin position="1106"/>
        <end position="1142"/>
    </location>
</feature>
<feature type="region of interest" description="Disordered" evidence="1">
    <location>
        <begin position="100"/>
        <end position="140"/>
    </location>
</feature>
<feature type="compositionally biased region" description="Polar residues" evidence="1">
    <location>
        <begin position="940"/>
        <end position="964"/>
    </location>
</feature>
<feature type="region of interest" description="Disordered" evidence="1">
    <location>
        <begin position="540"/>
        <end position="563"/>
    </location>
</feature>
<feature type="compositionally biased region" description="Polar residues" evidence="1">
    <location>
        <begin position="801"/>
        <end position="840"/>
    </location>
</feature>
<feature type="region of interest" description="Disordered" evidence="1">
    <location>
        <begin position="173"/>
        <end position="224"/>
    </location>
</feature>
<dbReference type="EMBL" id="LR824026">
    <property type="protein sequence ID" value="CAH0597013.1"/>
    <property type="molecule type" value="Genomic_DNA"/>
</dbReference>
<proteinExistence type="predicted"/>
<feature type="compositionally biased region" description="Polar residues" evidence="1">
    <location>
        <begin position="1065"/>
        <end position="1087"/>
    </location>
</feature>
<feature type="region of interest" description="Disordered" evidence="1">
    <location>
        <begin position="409"/>
        <end position="433"/>
    </location>
</feature>
<feature type="region of interest" description="Disordered" evidence="1">
    <location>
        <begin position="1359"/>
        <end position="1378"/>
    </location>
</feature>
<feature type="compositionally biased region" description="Basic and acidic residues" evidence="1">
    <location>
        <begin position="209"/>
        <end position="223"/>
    </location>
</feature>
<feature type="compositionally biased region" description="Polar residues" evidence="1">
    <location>
        <begin position="1368"/>
        <end position="1378"/>
    </location>
</feature>
<sequence>MDTGKKRLRNTRSSYEDDANDSHNIQGLRALSPLVYTTRLEEMDIFQNLQNKKALCIYYFAARESKPTFKHPRPKRVPGAIYGITYEKLKEKINAINAKSKKVKSSKLRRNESTSDIKQELDEEHSENVISTSENRSQGVVESLNLPVEPLPDPQNTPNEVEADMHAARMDLGNSLDTPQLDPSSSHSESQENKDSRRKSKRERRSKQKPMDVTDDPSSKDPSKCIVNYMAIPSVSGNVVKLRKAVTQDNHITSNTSPPSKPADASCGVNTSTVLTDLKPCLMNSEDDDYIDRYANTLQGLNVCGSSENNNTDVLNVTKKAKKRTLSRSNSSKIKNRRKSCPSQDECYYECPHAQKQKDNQKSSSKSNATNQIEDEAQLNENTKRPMTRQRAKSIGCIPDILTSDPVKKISRHKKSVESPQISEHRAARNSIQKQPDTNVKIETTDNTIIHRDYNNALPYYESKLVGNNPTQKETEDSSSILHNLILSTESRPKPCRVYRSVSCNIAKDTSRKARPENPILKTNNFTYVNANAMKEATKHHESTLKGKDQTHSTRGFRNKKTLPNTSRRRYSCFITRNERANVNNRPLPSYDPLIWTNGQSHTVNNRVNGNVCAEPTANKVKFVDDAVLQKSHQQQIFTRPKNLEMEPLITLRSLNTSCTTTQQNSNLTSANTSYHKINNNRTNPHLREDTSWTPEEQIKFDSCVYDENACDFMDESKLFYDDADENETTLTLERPNNIDIRVHDEETWTNENDITLNYDDDVMKSIDELLNESSLNTDKSPDACNGIHHTAQSQNTILRSTSLSEPNRCQVSTDVDPFENTNKSVESVSSTPARRQGFTSDDEAIPRKKTNTHRKSIDRSKIANNDPLANTSPSTKSATRMSTRHKSSAYDDPMPATASCQGSTSEDSRGNTSTSAKSATRMSTRYKSSAYDVPMPATASCQGPTSEDSRGNTSTSAKSPTRMSTRHKSSAFDVPMPATARCQGSTSEDSRGNTSTSAKSATRMSTRHKSSAYDVPMPATASCQGPTSEDSRGNTSTSAKSATRMSTRHKSSAFDVPMPATARCQGSTSEDSRGNTSTSAKSATRMSTRHKSSAYDVPMPATACCQGSTSEDSRGNTSTSAKSATRMSTKHNSIPNLDTSKNTSISVKVNLPMPAPASCQGPTCEDSHENTSTSAKCASRRSTRSQGSAIDDPRKNTNRSAKSLSPMSTRCQESTSNDSLKNTINSTTERSGDLPYVYSLFFGESIDDTEDVSPATDDASKNASGCITGITKTGVKGRPPLDDTNGSVAANQKPPSQGNKTIGTQYDEIGVVTYNKATTDSALRPSIYDIERLVRRLSPSIKCRLLYPDGTVLEMQKSSDTEEMQSLPDTRLNNNVNRTNAGTITTLDLEDDVVDDSSQIVDNREYLMHLIDCILLSEGSSRSNANISHSNATADQIDVQVTDLTANDTTVFNNEIPMRPKLEMFRRSPVGSRLMDDMRRFRIDDDDDDVDIIKPEPESDTIPEETAPGPRNNTLVTSHNVSENGVSNKTTKTHQFITKMIKDCLNSFSQNSTEWVKKFKKLKTALEETGVCDSV</sequence>
<evidence type="ECO:0000256" key="1">
    <source>
        <dbReference type="SAM" id="MobiDB-lite"/>
    </source>
</evidence>